<dbReference type="AlphaFoldDB" id="A0A371I735"/>
<organism evidence="1 2">
    <name type="scientific">Mucuna pruriens</name>
    <name type="common">Velvet bean</name>
    <name type="synonym">Dolichos pruriens</name>
    <dbReference type="NCBI Taxonomy" id="157652"/>
    <lineage>
        <taxon>Eukaryota</taxon>
        <taxon>Viridiplantae</taxon>
        <taxon>Streptophyta</taxon>
        <taxon>Embryophyta</taxon>
        <taxon>Tracheophyta</taxon>
        <taxon>Spermatophyta</taxon>
        <taxon>Magnoliopsida</taxon>
        <taxon>eudicotyledons</taxon>
        <taxon>Gunneridae</taxon>
        <taxon>Pentapetalae</taxon>
        <taxon>rosids</taxon>
        <taxon>fabids</taxon>
        <taxon>Fabales</taxon>
        <taxon>Fabaceae</taxon>
        <taxon>Papilionoideae</taxon>
        <taxon>50 kb inversion clade</taxon>
        <taxon>NPAAA clade</taxon>
        <taxon>indigoferoid/millettioid clade</taxon>
        <taxon>Phaseoleae</taxon>
        <taxon>Mucuna</taxon>
    </lineage>
</organism>
<gene>
    <name evidence="1" type="ORF">CR513_04555</name>
</gene>
<reference evidence="1" key="1">
    <citation type="submission" date="2018-05" db="EMBL/GenBank/DDBJ databases">
        <title>Draft genome of Mucuna pruriens seed.</title>
        <authorList>
            <person name="Nnadi N.E."/>
            <person name="Vos R."/>
            <person name="Hasami M.H."/>
            <person name="Devisetty U.K."/>
            <person name="Aguiy J.C."/>
        </authorList>
    </citation>
    <scope>NUCLEOTIDE SEQUENCE [LARGE SCALE GENOMIC DNA]</scope>
    <source>
        <strain evidence="1">JCA_2017</strain>
    </source>
</reference>
<keyword evidence="2" id="KW-1185">Reference proteome</keyword>
<protein>
    <submittedName>
        <fullName evidence="1">Uncharacterized protein</fullName>
    </submittedName>
</protein>
<dbReference type="EMBL" id="QJKJ01000758">
    <property type="protein sequence ID" value="RDY10857.1"/>
    <property type="molecule type" value="Genomic_DNA"/>
</dbReference>
<feature type="non-terminal residue" evidence="1">
    <location>
        <position position="1"/>
    </location>
</feature>
<evidence type="ECO:0000313" key="1">
    <source>
        <dbReference type="EMBL" id="RDY10857.1"/>
    </source>
</evidence>
<dbReference type="OrthoDB" id="1434526at2759"/>
<evidence type="ECO:0000313" key="2">
    <source>
        <dbReference type="Proteomes" id="UP000257109"/>
    </source>
</evidence>
<name>A0A371I735_MUCPR</name>
<comment type="caution">
    <text evidence="1">The sequence shown here is derived from an EMBL/GenBank/DDBJ whole genome shotgun (WGS) entry which is preliminary data.</text>
</comment>
<proteinExistence type="predicted"/>
<accession>A0A371I735</accession>
<dbReference type="Proteomes" id="UP000257109">
    <property type="component" value="Unassembled WGS sequence"/>
</dbReference>
<sequence>MDSSMLNHVIEVGSLNELNQSVENLDNEMNIPFSDLGEKEVSFGSEEGVRILQAYLTSTFALTIGLSHLLTEWLVI</sequence>